<dbReference type="SUPFAM" id="SSF56112">
    <property type="entry name" value="Protein kinase-like (PK-like)"/>
    <property type="match status" value="1"/>
</dbReference>
<evidence type="ECO:0000256" key="1">
    <source>
        <dbReference type="SAM" id="MobiDB-lite"/>
    </source>
</evidence>
<organism evidence="2">
    <name type="scientific">Culex pipiens</name>
    <name type="common">House mosquito</name>
    <dbReference type="NCBI Taxonomy" id="7175"/>
    <lineage>
        <taxon>Eukaryota</taxon>
        <taxon>Metazoa</taxon>
        <taxon>Ecdysozoa</taxon>
        <taxon>Arthropoda</taxon>
        <taxon>Hexapoda</taxon>
        <taxon>Insecta</taxon>
        <taxon>Pterygota</taxon>
        <taxon>Neoptera</taxon>
        <taxon>Endopterygota</taxon>
        <taxon>Diptera</taxon>
        <taxon>Nematocera</taxon>
        <taxon>Culicoidea</taxon>
        <taxon>Culicidae</taxon>
        <taxon>Culicinae</taxon>
        <taxon>Culicini</taxon>
        <taxon>Culex</taxon>
        <taxon>Culex</taxon>
    </lineage>
</organism>
<protein>
    <submittedName>
        <fullName evidence="2">(northern house mosquito) hypothetical protein</fullName>
    </submittedName>
</protein>
<dbReference type="EMBL" id="HBUE01036192">
    <property type="protein sequence ID" value="CAG6458828.1"/>
    <property type="molecule type" value="Transcribed_RNA"/>
</dbReference>
<accession>A0A8D8AK99</accession>
<reference evidence="2" key="1">
    <citation type="submission" date="2021-05" db="EMBL/GenBank/DDBJ databases">
        <authorList>
            <person name="Alioto T."/>
            <person name="Alioto T."/>
            <person name="Gomez Garrido J."/>
        </authorList>
    </citation>
    <scope>NUCLEOTIDE SEQUENCE</scope>
</reference>
<feature type="region of interest" description="Disordered" evidence="1">
    <location>
        <begin position="1"/>
        <end position="26"/>
    </location>
</feature>
<name>A0A8D8AK99_CULPI</name>
<sequence>MSSVRFREVPPTGFRTSGRAMAQPSPRPDISAYQMLERIGSGSYATVYRATLKVSWVYFEGFISYFRFMIFPEHEGDLRDQVRREGVAVKVCGGQYHYGD</sequence>
<evidence type="ECO:0000313" key="2">
    <source>
        <dbReference type="EMBL" id="CAG6458828.1"/>
    </source>
</evidence>
<proteinExistence type="predicted"/>
<dbReference type="AlphaFoldDB" id="A0A8D8AK99"/>
<dbReference type="InterPro" id="IPR011009">
    <property type="entry name" value="Kinase-like_dom_sf"/>
</dbReference>